<dbReference type="InterPro" id="IPR050611">
    <property type="entry name" value="ABCF"/>
</dbReference>
<dbReference type="PANTHER" id="PTHR19211">
    <property type="entry name" value="ATP-BINDING TRANSPORT PROTEIN-RELATED"/>
    <property type="match status" value="1"/>
</dbReference>
<dbReference type="EMBL" id="JXEA01000062">
    <property type="protein sequence ID" value="OLG93152.1"/>
    <property type="molecule type" value="Genomic_DNA"/>
</dbReference>
<dbReference type="InterPro" id="IPR003959">
    <property type="entry name" value="ATPase_AAA_core"/>
</dbReference>
<protein>
    <recommendedName>
        <fullName evidence="2">ATPase AAA-type core domain-containing protein</fullName>
    </recommendedName>
</protein>
<dbReference type="AlphaFoldDB" id="A0A854DRB3"/>
<evidence type="ECO:0000259" key="2">
    <source>
        <dbReference type="Pfam" id="PF13304"/>
    </source>
</evidence>
<feature type="domain" description="ATPase AAA-type core" evidence="2">
    <location>
        <begin position="17"/>
        <end position="82"/>
    </location>
</feature>
<dbReference type="Pfam" id="PF13304">
    <property type="entry name" value="AAA_21"/>
    <property type="match status" value="1"/>
</dbReference>
<reference evidence="3" key="1">
    <citation type="submission" date="2015-01" db="EMBL/GenBank/DDBJ databases">
        <title>Population genomics of rice bacterial leaf blight strains from India.</title>
        <authorList>
            <person name="Midha S."/>
            <person name="Anil M.G."/>
            <person name="Mishra D."/>
            <person name="Brahma K."/>
            <person name="Laha G.S."/>
            <person name="Sundaram R.M."/>
            <person name="Sonti R.V."/>
            <person name="Patil P.B."/>
        </authorList>
    </citation>
    <scope>NUCLEOTIDE SEQUENCE</scope>
    <source>
        <strain evidence="3">BXO512</strain>
    </source>
</reference>
<proteinExistence type="predicted"/>
<dbReference type="InterPro" id="IPR027417">
    <property type="entry name" value="P-loop_NTPase"/>
</dbReference>
<comment type="caution">
    <text evidence="3">The sequence shown here is derived from an EMBL/GenBank/DDBJ whole genome shotgun (WGS) entry which is preliminary data.</text>
</comment>
<sequence length="106" mass="11505">MHSGGGWPLLGLDQTRADLPTGQLSGGQRLKAVLACALYQAKPAQLLLLDEPSNHLDLPSVEAIEALLRSYQGALIVASHDAAFPQRLGLEQRLDTAQVQWRLAPW</sequence>
<dbReference type="PANTHER" id="PTHR19211:SF6">
    <property type="entry name" value="BLL7188 PROTEIN"/>
    <property type="match status" value="1"/>
</dbReference>
<evidence type="ECO:0000313" key="3">
    <source>
        <dbReference type="EMBL" id="OLG93152.1"/>
    </source>
</evidence>
<keyword evidence="1" id="KW-0677">Repeat</keyword>
<gene>
    <name evidence="3" type="ORF">BXO512_05755</name>
</gene>
<name>A0A854DRB3_XANOO</name>
<evidence type="ECO:0000256" key="1">
    <source>
        <dbReference type="ARBA" id="ARBA00022737"/>
    </source>
</evidence>
<dbReference type="Gene3D" id="3.40.50.300">
    <property type="entry name" value="P-loop containing nucleotide triphosphate hydrolases"/>
    <property type="match status" value="1"/>
</dbReference>
<accession>A0A854DRB3</accession>
<dbReference type="SUPFAM" id="SSF52540">
    <property type="entry name" value="P-loop containing nucleoside triphosphate hydrolases"/>
    <property type="match status" value="1"/>
</dbReference>
<organism evidence="3">
    <name type="scientific">Xanthomonas oryzae pv. oryzae</name>
    <dbReference type="NCBI Taxonomy" id="64187"/>
    <lineage>
        <taxon>Bacteria</taxon>
        <taxon>Pseudomonadati</taxon>
        <taxon>Pseudomonadota</taxon>
        <taxon>Gammaproteobacteria</taxon>
        <taxon>Lysobacterales</taxon>
        <taxon>Lysobacteraceae</taxon>
        <taxon>Xanthomonas</taxon>
    </lineage>
</organism>
<dbReference type="GO" id="GO:0005524">
    <property type="term" value="F:ATP binding"/>
    <property type="evidence" value="ECO:0007669"/>
    <property type="project" value="InterPro"/>
</dbReference>
<dbReference type="GO" id="GO:0016887">
    <property type="term" value="F:ATP hydrolysis activity"/>
    <property type="evidence" value="ECO:0007669"/>
    <property type="project" value="InterPro"/>
</dbReference>